<dbReference type="HOGENOM" id="CLU_037137_0_0_1"/>
<dbReference type="EMBL" id="KN847902">
    <property type="protein sequence ID" value="KIR40732.1"/>
    <property type="molecule type" value="Genomic_DNA"/>
</dbReference>
<accession>A0A0D0T4I7</accession>
<dbReference type="AlphaFoldDB" id="A0A0D0T4I7"/>
<name>A0A0D0T4I7_9TREE</name>
<sequence>MPSSPHRRLYPDQSRGSPPSSPLAQRSITRPSPMRRDASTSVPDGTINPFMGGWEATNSPSASSQSSQRGGHIEYYAGAPLRPGPVTAITPESDDVEGNDDVDAPDLKSSEEVKSPSTKILIFHMSLTMTWDNNSSNNFAQIVYDNLGVLDAVWLFIHAADFYLLETFWDVAMMLVEVCEADAEGLVVALWSQALEVEVDKAEDEDRNDDMEWRELSRKRKRRFISNGNCLLDANDTRIGREDLPRATMGDLEEAWKYGKEFFCPRMP</sequence>
<organism evidence="2 3">
    <name type="scientific">Cryptococcus deuterogattii Ram5</name>
    <dbReference type="NCBI Taxonomy" id="1296110"/>
    <lineage>
        <taxon>Eukaryota</taxon>
        <taxon>Fungi</taxon>
        <taxon>Dikarya</taxon>
        <taxon>Basidiomycota</taxon>
        <taxon>Agaricomycotina</taxon>
        <taxon>Tremellomycetes</taxon>
        <taxon>Tremellales</taxon>
        <taxon>Cryptococcaceae</taxon>
        <taxon>Cryptococcus</taxon>
        <taxon>Cryptococcus gattii species complex</taxon>
    </lineage>
</organism>
<keyword evidence="3" id="KW-1185">Reference proteome</keyword>
<evidence type="ECO:0000313" key="2">
    <source>
        <dbReference type="EMBL" id="KIR40732.1"/>
    </source>
</evidence>
<dbReference type="Proteomes" id="UP000053392">
    <property type="component" value="Unassembled WGS sequence"/>
</dbReference>
<feature type="compositionally biased region" description="Low complexity" evidence="1">
    <location>
        <begin position="59"/>
        <end position="68"/>
    </location>
</feature>
<feature type="compositionally biased region" description="Acidic residues" evidence="1">
    <location>
        <begin position="92"/>
        <end position="104"/>
    </location>
</feature>
<feature type="compositionally biased region" description="Polar residues" evidence="1">
    <location>
        <begin position="14"/>
        <end position="30"/>
    </location>
</feature>
<reference evidence="2 3" key="1">
    <citation type="submission" date="2015-01" db="EMBL/GenBank/DDBJ databases">
        <title>The Genome Sequence of Cryptococcus gattii Ram5.</title>
        <authorList>
            <consortium name="The Broad Institute Genomics Platform"/>
            <person name="Cuomo C."/>
            <person name="Litvintseva A."/>
            <person name="Chen Y."/>
            <person name="Heitman J."/>
            <person name="Sun S."/>
            <person name="Springer D."/>
            <person name="Dromer F."/>
            <person name="Young S."/>
            <person name="Zeng Q."/>
            <person name="Gargeya S."/>
            <person name="Abouelleil A."/>
            <person name="Alvarado L."/>
            <person name="Chapman S.B."/>
            <person name="Gainer-Dewar J."/>
            <person name="Goldberg J."/>
            <person name="Griggs A."/>
            <person name="Gujja S."/>
            <person name="Hansen M."/>
            <person name="Howarth C."/>
            <person name="Imamovic A."/>
            <person name="Larimer J."/>
            <person name="Murphy C."/>
            <person name="Naylor J."/>
            <person name="Pearson M."/>
            <person name="Priest M."/>
            <person name="Roberts A."/>
            <person name="Saif S."/>
            <person name="Shea T."/>
            <person name="Sykes S."/>
            <person name="Wortman J."/>
            <person name="Nusbaum C."/>
            <person name="Birren B."/>
        </authorList>
    </citation>
    <scope>NUCLEOTIDE SEQUENCE [LARGE SCALE GENOMIC DNA]</scope>
    <source>
        <strain evidence="2 3">Ram5</strain>
    </source>
</reference>
<gene>
    <name evidence="2" type="ORF">I313_03388</name>
</gene>
<evidence type="ECO:0000313" key="3">
    <source>
        <dbReference type="Proteomes" id="UP000053392"/>
    </source>
</evidence>
<protein>
    <submittedName>
        <fullName evidence="2">Uncharacterized protein</fullName>
    </submittedName>
</protein>
<evidence type="ECO:0000256" key="1">
    <source>
        <dbReference type="SAM" id="MobiDB-lite"/>
    </source>
</evidence>
<feature type="region of interest" description="Disordered" evidence="1">
    <location>
        <begin position="1"/>
        <end position="111"/>
    </location>
</feature>
<dbReference type="OrthoDB" id="2569194at2759"/>
<proteinExistence type="predicted"/>